<organism evidence="1 2">
    <name type="scientific">Nannocystis bainbridge</name>
    <dbReference type="NCBI Taxonomy" id="2995303"/>
    <lineage>
        <taxon>Bacteria</taxon>
        <taxon>Pseudomonadati</taxon>
        <taxon>Myxococcota</taxon>
        <taxon>Polyangia</taxon>
        <taxon>Nannocystales</taxon>
        <taxon>Nannocystaceae</taxon>
        <taxon>Nannocystis</taxon>
    </lineage>
</organism>
<evidence type="ECO:0000313" key="1">
    <source>
        <dbReference type="EMBL" id="MDC0718078.1"/>
    </source>
</evidence>
<gene>
    <name evidence="1" type="ORF">POL25_14320</name>
</gene>
<evidence type="ECO:0000313" key="2">
    <source>
        <dbReference type="Proteomes" id="UP001221686"/>
    </source>
</evidence>
<protein>
    <submittedName>
        <fullName evidence="1">Uncharacterized protein</fullName>
    </submittedName>
</protein>
<keyword evidence="2" id="KW-1185">Reference proteome</keyword>
<proteinExistence type="predicted"/>
<sequence length="51" mass="5181">MRFLPAAPATAEGMTAVLAQVHEAAFAIDTDDLGGISPADARSMARHLGSA</sequence>
<dbReference type="RefSeq" id="WP_272086559.1">
    <property type="nucleotide sequence ID" value="NZ_JAQNDL010000001.1"/>
</dbReference>
<reference evidence="1 2" key="1">
    <citation type="submission" date="2022-11" db="EMBL/GenBank/DDBJ databases">
        <title>Minimal conservation of predation-associated metabolite biosynthetic gene clusters underscores biosynthetic potential of Myxococcota including descriptions for ten novel species: Archangium lansinium sp. nov., Myxococcus landrumus sp. nov., Nannocystis bai.</title>
        <authorList>
            <person name="Ahearne A."/>
            <person name="Stevens C."/>
            <person name="Dowd S."/>
        </authorList>
    </citation>
    <scope>NUCLEOTIDE SEQUENCE [LARGE SCALE GENOMIC DNA]</scope>
    <source>
        <strain evidence="1 2">BB15-2</strain>
    </source>
</reference>
<dbReference type="EMBL" id="JAQNDL010000001">
    <property type="protein sequence ID" value="MDC0718078.1"/>
    <property type="molecule type" value="Genomic_DNA"/>
</dbReference>
<dbReference type="Proteomes" id="UP001221686">
    <property type="component" value="Unassembled WGS sequence"/>
</dbReference>
<comment type="caution">
    <text evidence="1">The sequence shown here is derived from an EMBL/GenBank/DDBJ whole genome shotgun (WGS) entry which is preliminary data.</text>
</comment>
<name>A0ABT5DY32_9BACT</name>
<accession>A0ABT5DY32</accession>